<reference evidence="3" key="1">
    <citation type="submission" date="2023-11" db="EMBL/GenBank/DDBJ databases">
        <title>Genome assemblies of two species of porcelain crab, Petrolisthes cinctipes and Petrolisthes manimaculis (Anomura: Porcellanidae).</title>
        <authorList>
            <person name="Angst P."/>
        </authorList>
    </citation>
    <scope>NUCLEOTIDE SEQUENCE</scope>
    <source>
        <strain evidence="3">PB745_02</strain>
        <tissue evidence="3">Gill</tissue>
    </source>
</reference>
<gene>
    <name evidence="3" type="ORF">Pmani_032733</name>
    <name evidence="2" type="ORF">Pmani_036592</name>
</gene>
<sequence>MRRSFRDWLIIFGGHRVAKVLKSPGMPDIKRQEMQAGLHKPLSRRQTTEDSEDEVDDERYEQGRIDTKKGVEIDRASAGAVRRSKADRQADTEEEDEFGYTAIFQDSCQLQNKTQILI</sequence>
<evidence type="ECO:0000313" key="3">
    <source>
        <dbReference type="EMBL" id="KAK4294658.1"/>
    </source>
</evidence>
<evidence type="ECO:0000313" key="4">
    <source>
        <dbReference type="Proteomes" id="UP001292094"/>
    </source>
</evidence>
<feature type="region of interest" description="Disordered" evidence="1">
    <location>
        <begin position="23"/>
        <end position="96"/>
    </location>
</feature>
<feature type="compositionally biased region" description="Acidic residues" evidence="1">
    <location>
        <begin position="49"/>
        <end position="59"/>
    </location>
</feature>
<name>A0AAE1NR99_9EUCA</name>
<accession>A0AAE1NR99</accession>
<feature type="compositionally biased region" description="Basic and acidic residues" evidence="1">
    <location>
        <begin position="60"/>
        <end position="75"/>
    </location>
</feature>
<organism evidence="3 4">
    <name type="scientific">Petrolisthes manimaculis</name>
    <dbReference type="NCBI Taxonomy" id="1843537"/>
    <lineage>
        <taxon>Eukaryota</taxon>
        <taxon>Metazoa</taxon>
        <taxon>Ecdysozoa</taxon>
        <taxon>Arthropoda</taxon>
        <taxon>Crustacea</taxon>
        <taxon>Multicrustacea</taxon>
        <taxon>Malacostraca</taxon>
        <taxon>Eumalacostraca</taxon>
        <taxon>Eucarida</taxon>
        <taxon>Decapoda</taxon>
        <taxon>Pleocyemata</taxon>
        <taxon>Anomura</taxon>
        <taxon>Galatheoidea</taxon>
        <taxon>Porcellanidae</taxon>
        <taxon>Petrolisthes</taxon>
    </lineage>
</organism>
<dbReference type="AlphaFoldDB" id="A0AAE1NR99"/>
<comment type="caution">
    <text evidence="3">The sequence shown here is derived from an EMBL/GenBank/DDBJ whole genome shotgun (WGS) entry which is preliminary data.</text>
</comment>
<dbReference type="EMBL" id="JAWZYT010005455">
    <property type="protein sequence ID" value="KAK4290512.1"/>
    <property type="molecule type" value="Genomic_DNA"/>
</dbReference>
<dbReference type="EMBL" id="JAWZYT010004235">
    <property type="protein sequence ID" value="KAK4294658.1"/>
    <property type="molecule type" value="Genomic_DNA"/>
</dbReference>
<keyword evidence="4" id="KW-1185">Reference proteome</keyword>
<evidence type="ECO:0000256" key="1">
    <source>
        <dbReference type="SAM" id="MobiDB-lite"/>
    </source>
</evidence>
<dbReference type="Proteomes" id="UP001292094">
    <property type="component" value="Unassembled WGS sequence"/>
</dbReference>
<evidence type="ECO:0000313" key="2">
    <source>
        <dbReference type="EMBL" id="KAK4290512.1"/>
    </source>
</evidence>
<proteinExistence type="predicted"/>
<protein>
    <submittedName>
        <fullName evidence="3">Uncharacterized protein</fullName>
    </submittedName>
</protein>